<evidence type="ECO:0000313" key="1">
    <source>
        <dbReference type="EMBL" id="GCB29570.1"/>
    </source>
</evidence>
<dbReference type="EMBL" id="BHVZ01000002">
    <property type="protein sequence ID" value="GCB29570.1"/>
    <property type="molecule type" value="Genomic_DNA"/>
</dbReference>
<dbReference type="Pfam" id="PF20124">
    <property type="entry name" value="DUF6514"/>
    <property type="match status" value="1"/>
</dbReference>
<evidence type="ECO:0000313" key="2">
    <source>
        <dbReference type="Proteomes" id="UP000287361"/>
    </source>
</evidence>
<dbReference type="GeneID" id="86194230"/>
<organism evidence="1 2">
    <name type="scientific">Anaerotignum faecicola</name>
    <dbReference type="NCBI Taxonomy" id="2358141"/>
    <lineage>
        <taxon>Bacteria</taxon>
        <taxon>Bacillati</taxon>
        <taxon>Bacillota</taxon>
        <taxon>Clostridia</taxon>
        <taxon>Lachnospirales</taxon>
        <taxon>Anaerotignaceae</taxon>
        <taxon>Anaerotignum</taxon>
    </lineage>
</organism>
<sequence>MRKTLIYKKRVQDETGREYILWYSLVIRVAEHGRIYGVEIEKTNEYGRQERALIAGISEEKKETQYFLERLWCGAAMPAELNALYDDYIGEKEWQDDRGIYAAC</sequence>
<keyword evidence="2" id="KW-1185">Reference proteome</keyword>
<protein>
    <recommendedName>
        <fullName evidence="3">WGR domain-containing protein</fullName>
    </recommendedName>
</protein>
<reference evidence="1 2" key="1">
    <citation type="submission" date="2018-10" db="EMBL/GenBank/DDBJ databases">
        <title>Draft Genome Sequence of Anaerotignum sp. KCTC 15736.</title>
        <authorList>
            <person name="Choi S.H."/>
            <person name="Kim J.S."/>
            <person name="Kang S.W."/>
            <person name="Lee J.S."/>
            <person name="Park S.H."/>
        </authorList>
    </citation>
    <scope>NUCLEOTIDE SEQUENCE [LARGE SCALE GENOMIC DNA]</scope>
    <source>
        <strain evidence="1 2">KCTC 15736</strain>
    </source>
</reference>
<gene>
    <name evidence="1" type="ORF">KGMB03357_12310</name>
</gene>
<dbReference type="RefSeq" id="WP_016407946.1">
    <property type="nucleotide sequence ID" value="NZ_DAWBID010000038.1"/>
</dbReference>
<name>A0A401LDE9_9FIRM</name>
<dbReference type="Proteomes" id="UP000287361">
    <property type="component" value="Unassembled WGS sequence"/>
</dbReference>
<dbReference type="AlphaFoldDB" id="A0A401LDE9"/>
<proteinExistence type="predicted"/>
<comment type="caution">
    <text evidence="1">The sequence shown here is derived from an EMBL/GenBank/DDBJ whole genome shotgun (WGS) entry which is preliminary data.</text>
</comment>
<evidence type="ECO:0008006" key="3">
    <source>
        <dbReference type="Google" id="ProtNLM"/>
    </source>
</evidence>
<accession>A0A401LDE9</accession>
<dbReference type="InterPro" id="IPR017016">
    <property type="entry name" value="UCP033595"/>
</dbReference>